<accession>A0A1T4P8C7</accession>
<dbReference type="InterPro" id="IPR019734">
    <property type="entry name" value="TPR_rpt"/>
</dbReference>
<keyword evidence="4" id="KW-1185">Reference proteome</keyword>
<feature type="transmembrane region" description="Helical" evidence="2">
    <location>
        <begin position="144"/>
        <end position="167"/>
    </location>
</feature>
<evidence type="ECO:0000256" key="2">
    <source>
        <dbReference type="SAM" id="Phobius"/>
    </source>
</evidence>
<dbReference type="GeneID" id="303367708"/>
<evidence type="ECO:0000256" key="1">
    <source>
        <dbReference type="PROSITE-ProRule" id="PRU00339"/>
    </source>
</evidence>
<gene>
    <name evidence="3" type="ORF">SAMN02745152_01476</name>
</gene>
<keyword evidence="1" id="KW-0802">TPR repeat</keyword>
<name>A0A1T4P8C7_9SPIR</name>
<evidence type="ECO:0000313" key="4">
    <source>
        <dbReference type="Proteomes" id="UP000190395"/>
    </source>
</evidence>
<feature type="repeat" description="TPR" evidence="1">
    <location>
        <begin position="70"/>
        <end position="103"/>
    </location>
</feature>
<evidence type="ECO:0000313" key="3">
    <source>
        <dbReference type="EMBL" id="SJZ87651.1"/>
    </source>
</evidence>
<keyword evidence="2" id="KW-1133">Transmembrane helix</keyword>
<dbReference type="OrthoDB" id="357238at2"/>
<proteinExistence type="predicted"/>
<dbReference type="SUPFAM" id="SSF48452">
    <property type="entry name" value="TPR-like"/>
    <property type="match status" value="1"/>
</dbReference>
<dbReference type="InterPro" id="IPR011990">
    <property type="entry name" value="TPR-like_helical_dom_sf"/>
</dbReference>
<keyword evidence="2" id="KW-0812">Transmembrane</keyword>
<keyword evidence="2" id="KW-0472">Membrane</keyword>
<reference evidence="3 4" key="1">
    <citation type="submission" date="2017-02" db="EMBL/GenBank/DDBJ databases">
        <authorList>
            <person name="Peterson S.W."/>
        </authorList>
    </citation>
    <scope>NUCLEOTIDE SEQUENCE [LARGE SCALE GENOMIC DNA]</scope>
    <source>
        <strain evidence="3 4">ATCC BAA-909</strain>
    </source>
</reference>
<dbReference type="Gene3D" id="1.25.40.10">
    <property type="entry name" value="Tetratricopeptide repeat domain"/>
    <property type="match status" value="1"/>
</dbReference>
<dbReference type="AlphaFoldDB" id="A0A1T4P8C7"/>
<dbReference type="EMBL" id="FUXC01000008">
    <property type="protein sequence ID" value="SJZ87651.1"/>
    <property type="molecule type" value="Genomic_DNA"/>
</dbReference>
<protein>
    <submittedName>
        <fullName evidence="3">Uncharacterized protein</fullName>
    </submittedName>
</protein>
<dbReference type="Proteomes" id="UP000190395">
    <property type="component" value="Unassembled WGS sequence"/>
</dbReference>
<sequence length="367" mass="41591">MSRATIDEARSLIRKKKYSNAIVLLEGVRELYRNSFDYYLVLGIACLYSRDYGNSYRNFDEARHIKVQNVDLLLGQAALYLVRGDTSTAIGYYLDILDLEPENKKAKAALEFVRSKGDYETIVKWTDTGKIEEFYPEVAEKKGVWPLVFSIFAGGFAALAILFCMNLSKARQNAQRADLSELDLTASDKSVLQEKDLSGGVYKYILSDSQITQAYEKAKFYFQNYRDNSSRVEINRILNSNASQTIKSKSELLISYFEEPSFDSFSSRPEENFTYSTVAAEPALYADCWVVWSGRISNAKTENGVFSCDLLVGYENLERVDGIVPVIFDVVPKIEGDRAVKILAQVKLKDGKLCLFGRSVYQPLRKN</sequence>
<dbReference type="RefSeq" id="WP_078931214.1">
    <property type="nucleotide sequence ID" value="NZ_CAMEQG010000007.1"/>
</dbReference>
<organism evidence="3 4">
    <name type="scientific">Treponema berlinense</name>
    <dbReference type="NCBI Taxonomy" id="225004"/>
    <lineage>
        <taxon>Bacteria</taxon>
        <taxon>Pseudomonadati</taxon>
        <taxon>Spirochaetota</taxon>
        <taxon>Spirochaetia</taxon>
        <taxon>Spirochaetales</taxon>
        <taxon>Treponemataceae</taxon>
        <taxon>Treponema</taxon>
    </lineage>
</organism>
<dbReference type="PROSITE" id="PS50005">
    <property type="entry name" value="TPR"/>
    <property type="match status" value="1"/>
</dbReference>
<dbReference type="STRING" id="225004.SAMN02745152_01476"/>